<dbReference type="Proteomes" id="UP000801492">
    <property type="component" value="Unassembled WGS sequence"/>
</dbReference>
<proteinExistence type="predicted"/>
<dbReference type="PANTHER" id="PTHR33236:SF6">
    <property type="entry name" value="CUB DOMAIN-CONTAINING PROTEIN"/>
    <property type="match status" value="1"/>
</dbReference>
<accession>A0A8K0GGF3</accession>
<reference evidence="2" key="1">
    <citation type="submission" date="2019-08" db="EMBL/GenBank/DDBJ databases">
        <title>The genome of the North American firefly Photinus pyralis.</title>
        <authorList>
            <consortium name="Photinus pyralis genome working group"/>
            <person name="Fallon T.R."/>
            <person name="Sander Lower S.E."/>
            <person name="Weng J.-K."/>
        </authorList>
    </citation>
    <scope>NUCLEOTIDE SEQUENCE</scope>
    <source>
        <strain evidence="2">TRF0915ILg1</strain>
        <tissue evidence="2">Whole body</tissue>
    </source>
</reference>
<evidence type="ECO:0000259" key="1">
    <source>
        <dbReference type="Pfam" id="PF26080"/>
    </source>
</evidence>
<dbReference type="AlphaFoldDB" id="A0A8K0GGF3"/>
<dbReference type="InterPro" id="IPR058698">
    <property type="entry name" value="CUB_metazoa"/>
</dbReference>
<protein>
    <recommendedName>
        <fullName evidence="1">CUB domain-containing protein</fullName>
    </recommendedName>
</protein>
<dbReference type="OrthoDB" id="2105077at2759"/>
<name>A0A8K0GGF3_IGNLU</name>
<dbReference type="EMBL" id="VTPC01003226">
    <property type="protein sequence ID" value="KAF2898844.1"/>
    <property type="molecule type" value="Genomic_DNA"/>
</dbReference>
<evidence type="ECO:0000313" key="2">
    <source>
        <dbReference type="EMBL" id="KAF2898844.1"/>
    </source>
</evidence>
<feature type="domain" description="CUB" evidence="1">
    <location>
        <begin position="4"/>
        <end position="107"/>
    </location>
</feature>
<feature type="non-terminal residue" evidence="2">
    <location>
        <position position="1"/>
    </location>
</feature>
<comment type="caution">
    <text evidence="2">The sequence shown here is derived from an EMBL/GenBank/DDBJ whole genome shotgun (WGS) entry which is preliminary data.</text>
</comment>
<dbReference type="Pfam" id="PF26080">
    <property type="entry name" value="CUB_animal"/>
    <property type="match status" value="1"/>
</dbReference>
<gene>
    <name evidence="2" type="ORF">ILUMI_07331</name>
</gene>
<organism evidence="2 3">
    <name type="scientific">Ignelater luminosus</name>
    <name type="common">Cucubano</name>
    <name type="synonym">Pyrophorus luminosus</name>
    <dbReference type="NCBI Taxonomy" id="2038154"/>
    <lineage>
        <taxon>Eukaryota</taxon>
        <taxon>Metazoa</taxon>
        <taxon>Ecdysozoa</taxon>
        <taxon>Arthropoda</taxon>
        <taxon>Hexapoda</taxon>
        <taxon>Insecta</taxon>
        <taxon>Pterygota</taxon>
        <taxon>Neoptera</taxon>
        <taxon>Endopterygota</taxon>
        <taxon>Coleoptera</taxon>
        <taxon>Polyphaga</taxon>
        <taxon>Elateriformia</taxon>
        <taxon>Elateroidea</taxon>
        <taxon>Elateridae</taxon>
        <taxon>Agrypninae</taxon>
        <taxon>Pyrophorini</taxon>
        <taxon>Ignelater</taxon>
    </lineage>
</organism>
<evidence type="ECO:0000313" key="3">
    <source>
        <dbReference type="Proteomes" id="UP000801492"/>
    </source>
</evidence>
<keyword evidence="3" id="KW-1185">Reference proteome</keyword>
<dbReference type="PANTHER" id="PTHR33236">
    <property type="entry name" value="INTRAFLAGELLAR TRANSPORT PROTEIN 122 FAMILY PROTEIN-RELATED"/>
    <property type="match status" value="1"/>
</dbReference>
<sequence length="114" mass="12308">NNRTQSFTLSGNTNNAVQAMVGSVGNANFCQADFLVIPMAMNVGRPVTGPSSTVDRICGGTLAADVTLNPTTIRSNVKPFRIWFHTDNVENPVDIMNRGFCLNYVQQPCTNSIA</sequence>